<keyword evidence="2" id="KW-1133">Transmembrane helix</keyword>
<organism evidence="4">
    <name type="scientific">Chromera velia CCMP2878</name>
    <dbReference type="NCBI Taxonomy" id="1169474"/>
    <lineage>
        <taxon>Eukaryota</taxon>
        <taxon>Sar</taxon>
        <taxon>Alveolata</taxon>
        <taxon>Colpodellida</taxon>
        <taxon>Chromeraceae</taxon>
        <taxon>Chromera</taxon>
    </lineage>
</organism>
<feature type="region of interest" description="Disordered" evidence="1">
    <location>
        <begin position="90"/>
        <end position="113"/>
    </location>
</feature>
<evidence type="ECO:0000256" key="3">
    <source>
        <dbReference type="SAM" id="SignalP"/>
    </source>
</evidence>
<feature type="compositionally biased region" description="Polar residues" evidence="1">
    <location>
        <begin position="176"/>
        <end position="185"/>
    </location>
</feature>
<evidence type="ECO:0008006" key="5">
    <source>
        <dbReference type="Google" id="ProtNLM"/>
    </source>
</evidence>
<gene>
    <name evidence="4" type="ORF">Cvel_26530</name>
</gene>
<feature type="region of interest" description="Disordered" evidence="1">
    <location>
        <begin position="577"/>
        <end position="601"/>
    </location>
</feature>
<reference evidence="4" key="1">
    <citation type="submission" date="2014-11" db="EMBL/GenBank/DDBJ databases">
        <authorList>
            <person name="Otto D Thomas"/>
            <person name="Naeem Raeece"/>
        </authorList>
    </citation>
    <scope>NUCLEOTIDE SEQUENCE</scope>
</reference>
<feature type="chain" id="PRO_5005191274" description="Transmembrane protein" evidence="3">
    <location>
        <begin position="24"/>
        <end position="601"/>
    </location>
</feature>
<feature type="compositionally biased region" description="Basic and acidic residues" evidence="1">
    <location>
        <begin position="90"/>
        <end position="100"/>
    </location>
</feature>
<dbReference type="EMBL" id="CDMZ01002388">
    <property type="protein sequence ID" value="CEM42145.1"/>
    <property type="molecule type" value="Genomic_DNA"/>
</dbReference>
<feature type="signal peptide" evidence="3">
    <location>
        <begin position="1"/>
        <end position="23"/>
    </location>
</feature>
<name>A0A0G4HDY5_9ALVE</name>
<feature type="transmembrane region" description="Helical" evidence="2">
    <location>
        <begin position="216"/>
        <end position="238"/>
    </location>
</feature>
<evidence type="ECO:0000313" key="4">
    <source>
        <dbReference type="EMBL" id="CEM42145.1"/>
    </source>
</evidence>
<feature type="transmembrane region" description="Helical" evidence="2">
    <location>
        <begin position="404"/>
        <end position="424"/>
    </location>
</feature>
<dbReference type="AlphaFoldDB" id="A0A0G4HDY5"/>
<keyword evidence="3" id="KW-0732">Signal</keyword>
<protein>
    <recommendedName>
        <fullName evidence="5">Transmembrane protein</fullName>
    </recommendedName>
</protein>
<sequence length="601" mass="65009">MRRGPAYLLALSVALLLPGGDEAAIAAQKANASSLLGSDRGAALSAMQLHDHMKEDQKKGEGYRQSNVKLHEHMKVGQQADSSNIEKVVGGREDKNREAVDPLTADQSSGFQQQIEAERRMKQKEPGAISNLFGINSIVPSIEASLVPVGLATQDPASGQGPFQADGTMDDGTPDWTGSAQQQPGTGKAGGQFLPGNGMLPLTQTEMAERLRMQDAVVLCLLLVVYAVTLCFGWSMTYRMAATNNRVRYYSERSTFPLLCEDNDMGRFLRVFNSKPIIPGLRLQVDGWDEDPDSIFATLFEEPLLIFSFCLDLDPFICEQGSLNDEDRRKLQNFLGNGNANPLAYLEVHKEIRWDRMELLKEAVKKRIQSLGFNGFVDVRVVGDEELTILQNNQWANFVRSRSTVTLVALSFVAIIPYALYMLFRSRPVKITSAFRVSSSVEAYWSLVGPGLTADGFNPSFCAPGSASSRCLPSLLEAAGRDEKMQAADKQPPVTLRTGSTLAESGRSAGKKGEKESANPVTSQSSDEKEEADGDSGSGSDVPPPPPVPRDGWPSAAAGRAGPIPVPLLRARALMTGLSQSSAEESCDLSQTSNSNINMGA</sequence>
<evidence type="ECO:0000256" key="1">
    <source>
        <dbReference type="SAM" id="MobiDB-lite"/>
    </source>
</evidence>
<keyword evidence="2" id="KW-0812">Transmembrane</keyword>
<dbReference type="VEuPathDB" id="CryptoDB:Cvel_26530"/>
<accession>A0A0G4HDY5</accession>
<proteinExistence type="predicted"/>
<feature type="region of interest" description="Disordered" evidence="1">
    <location>
        <begin position="155"/>
        <end position="190"/>
    </location>
</feature>
<keyword evidence="2" id="KW-0472">Membrane</keyword>
<evidence type="ECO:0000256" key="2">
    <source>
        <dbReference type="SAM" id="Phobius"/>
    </source>
</evidence>
<feature type="region of interest" description="Disordered" evidence="1">
    <location>
        <begin position="482"/>
        <end position="562"/>
    </location>
</feature>